<evidence type="ECO:0000256" key="2">
    <source>
        <dbReference type="ARBA" id="ARBA00023172"/>
    </source>
</evidence>
<keyword evidence="2" id="KW-0233">DNA recombination</keyword>
<dbReference type="AlphaFoldDB" id="A0A0E1WCH8"/>
<feature type="domain" description="Tyr recombinase" evidence="3">
    <location>
        <begin position="273"/>
        <end position="478"/>
    </location>
</feature>
<gene>
    <name evidence="4" type="ORF">BURPS1710A_1878</name>
</gene>
<accession>A0A0E1WCH8</accession>
<dbReference type="InterPro" id="IPR011010">
    <property type="entry name" value="DNA_brk_join_enz"/>
</dbReference>
<proteinExistence type="predicted"/>
<dbReference type="PROSITE" id="PS51898">
    <property type="entry name" value="TYR_RECOMBINASE"/>
    <property type="match status" value="1"/>
</dbReference>
<dbReference type="Pfam" id="PF20172">
    <property type="entry name" value="DUF6538"/>
    <property type="match status" value="1"/>
</dbReference>
<dbReference type="GO" id="GO:0015074">
    <property type="term" value="P:DNA integration"/>
    <property type="evidence" value="ECO:0007669"/>
    <property type="project" value="InterPro"/>
</dbReference>
<evidence type="ECO:0000256" key="1">
    <source>
        <dbReference type="ARBA" id="ARBA00023125"/>
    </source>
</evidence>
<reference evidence="4" key="1">
    <citation type="submission" date="2009-05" db="EMBL/GenBank/DDBJ databases">
        <authorList>
            <person name="Harkins D.M."/>
            <person name="DeShazer D."/>
            <person name="Woods D.E."/>
            <person name="Brinkac L.M."/>
            <person name="Brown K.A."/>
            <person name="Hung G.C."/>
            <person name="Tuanyok A."/>
            <person name="Zhang B."/>
            <person name="Nierman W.C."/>
        </authorList>
    </citation>
    <scope>NUCLEOTIDE SEQUENCE [LARGE SCALE GENOMIC DNA]</scope>
    <source>
        <strain evidence="4">1710a</strain>
    </source>
</reference>
<dbReference type="Pfam" id="PF00589">
    <property type="entry name" value="Phage_integrase"/>
    <property type="match status" value="1"/>
</dbReference>
<sequence length="488" mass="53940">MIQSGVMSVIPNTQKRGNVYYFRRKVPVDLLSHYSVKVILASLGTTDYGTAKARAAELTAKTNREFSELRGHKSAEWQAPTRFHLPRKEVEHTEDWKHEYSANREHHKAVDAGERVARANTNKLLRVSSLPHVDQLAMSAFLAASHPAPQAKAASSRREVTRLDAPDHIKNLRHVVPSWTRRNSPKRESVGQAWRAIELFEEACGTVPLRALTKAHGAKFVAFLLDTDARGFVAKTAANHAALITALLNVAVKDDLIDRNPLDLTFDKTVGSKSREPWTDVQMRSIFGSALFSNDMGSVPEWVSVKPVDGRALLMILLHTGARIGEIAQLRRSDFLIHDGITAIRIAEEAGRVKTDSSERIVPLATNLLADPWFSSWLADVMSETRQDAAALVSMSGRKRGPSDAATKWFKAFRAHLELPSGRLHGSHKFRHWIRSAMSARDVSEATADAITGHAAEGSSGRVSYTHVPLQTMLAALDRLTYPAIGTK</sequence>
<dbReference type="Proteomes" id="UP000001812">
    <property type="component" value="Chromosome I"/>
</dbReference>
<evidence type="ECO:0000259" key="3">
    <source>
        <dbReference type="PROSITE" id="PS51898"/>
    </source>
</evidence>
<dbReference type="GO" id="GO:0003677">
    <property type="term" value="F:DNA binding"/>
    <property type="evidence" value="ECO:0007669"/>
    <property type="project" value="UniProtKB-KW"/>
</dbReference>
<dbReference type="InterPro" id="IPR010998">
    <property type="entry name" value="Integrase_recombinase_N"/>
</dbReference>
<dbReference type="EMBL" id="CM000832">
    <property type="protein sequence ID" value="EET10129.1"/>
    <property type="molecule type" value="Genomic_DNA"/>
</dbReference>
<dbReference type="InterPro" id="IPR013762">
    <property type="entry name" value="Integrase-like_cat_sf"/>
</dbReference>
<evidence type="ECO:0000313" key="4">
    <source>
        <dbReference type="EMBL" id="EET10129.1"/>
    </source>
</evidence>
<dbReference type="GO" id="GO:0006310">
    <property type="term" value="P:DNA recombination"/>
    <property type="evidence" value="ECO:0007669"/>
    <property type="project" value="UniProtKB-KW"/>
</dbReference>
<dbReference type="SUPFAM" id="SSF56349">
    <property type="entry name" value="DNA breaking-rejoining enzymes"/>
    <property type="match status" value="1"/>
</dbReference>
<keyword evidence="1" id="KW-0238">DNA-binding</keyword>
<name>A0A0E1WCH8_BURPE</name>
<organism evidence="4">
    <name type="scientific">Burkholderia pseudomallei 1710a</name>
    <dbReference type="NCBI Taxonomy" id="320371"/>
    <lineage>
        <taxon>Bacteria</taxon>
        <taxon>Pseudomonadati</taxon>
        <taxon>Pseudomonadota</taxon>
        <taxon>Betaproteobacteria</taxon>
        <taxon>Burkholderiales</taxon>
        <taxon>Burkholderiaceae</taxon>
        <taxon>Burkholderia</taxon>
        <taxon>pseudomallei group</taxon>
    </lineage>
</organism>
<dbReference type="Gene3D" id="1.10.150.130">
    <property type="match status" value="1"/>
</dbReference>
<dbReference type="HOGENOM" id="CLU_043523_3_0_4"/>
<dbReference type="InterPro" id="IPR046668">
    <property type="entry name" value="DUF6538"/>
</dbReference>
<dbReference type="InterPro" id="IPR002104">
    <property type="entry name" value="Integrase_catalytic"/>
</dbReference>
<dbReference type="Gene3D" id="1.10.443.10">
    <property type="entry name" value="Intergrase catalytic core"/>
    <property type="match status" value="1"/>
</dbReference>
<protein>
    <submittedName>
        <fullName evidence="4">Phage integrase family domain protein</fullName>
    </submittedName>
</protein>